<dbReference type="AlphaFoldDB" id="A0AAV5SGB9"/>
<evidence type="ECO:0000313" key="1">
    <source>
        <dbReference type="EMBL" id="GMS81233.1"/>
    </source>
</evidence>
<reference evidence="1" key="1">
    <citation type="submission" date="2023-10" db="EMBL/GenBank/DDBJ databases">
        <title>Genome assembly of Pristionchus species.</title>
        <authorList>
            <person name="Yoshida K."/>
            <person name="Sommer R.J."/>
        </authorList>
    </citation>
    <scope>NUCLEOTIDE SEQUENCE</scope>
    <source>
        <strain evidence="1">RS0144</strain>
    </source>
</reference>
<gene>
    <name evidence="1" type="ORF">PENTCL1PPCAC_3408</name>
</gene>
<keyword evidence="2" id="KW-1185">Reference proteome</keyword>
<feature type="non-terminal residue" evidence="1">
    <location>
        <position position="140"/>
    </location>
</feature>
<organism evidence="1 2">
    <name type="scientific">Pristionchus entomophagus</name>
    <dbReference type="NCBI Taxonomy" id="358040"/>
    <lineage>
        <taxon>Eukaryota</taxon>
        <taxon>Metazoa</taxon>
        <taxon>Ecdysozoa</taxon>
        <taxon>Nematoda</taxon>
        <taxon>Chromadorea</taxon>
        <taxon>Rhabditida</taxon>
        <taxon>Rhabditina</taxon>
        <taxon>Diplogasteromorpha</taxon>
        <taxon>Diplogasteroidea</taxon>
        <taxon>Neodiplogasteridae</taxon>
        <taxon>Pristionchus</taxon>
    </lineage>
</organism>
<sequence>HLNVRSDFKITCNFEGADQDPAPHKFNDRHVIRSPDESRVLTVRECITLADVVAYREDTTRLATRHNADFLSELLDGLSIEEKKQHRVIYRFTDMLKDDSMAILEAIHFELFMPERPVLRFIALPIDQLPIDSCEGDYFE</sequence>
<evidence type="ECO:0000313" key="2">
    <source>
        <dbReference type="Proteomes" id="UP001432027"/>
    </source>
</evidence>
<comment type="caution">
    <text evidence="1">The sequence shown here is derived from an EMBL/GenBank/DDBJ whole genome shotgun (WGS) entry which is preliminary data.</text>
</comment>
<feature type="non-terminal residue" evidence="1">
    <location>
        <position position="1"/>
    </location>
</feature>
<dbReference type="EMBL" id="BTSX01000001">
    <property type="protein sequence ID" value="GMS81233.1"/>
    <property type="molecule type" value="Genomic_DNA"/>
</dbReference>
<name>A0AAV5SGB9_9BILA</name>
<proteinExistence type="predicted"/>
<accession>A0AAV5SGB9</accession>
<dbReference type="Proteomes" id="UP001432027">
    <property type="component" value="Unassembled WGS sequence"/>
</dbReference>
<protein>
    <submittedName>
        <fullName evidence="1">Uncharacterized protein</fullName>
    </submittedName>
</protein>